<dbReference type="AlphaFoldDB" id="A0AAP0QLN7"/>
<protein>
    <submittedName>
        <fullName evidence="1">Uncharacterized protein</fullName>
    </submittedName>
</protein>
<proteinExistence type="predicted"/>
<evidence type="ECO:0000313" key="1">
    <source>
        <dbReference type="EMBL" id="KAK9193231.1"/>
    </source>
</evidence>
<reference evidence="1 2" key="1">
    <citation type="submission" date="2024-05" db="EMBL/GenBank/DDBJ databases">
        <title>Haplotype-resolved chromosome-level genome assembly of Huyou (Citrus changshanensis).</title>
        <authorList>
            <person name="Miao C."/>
            <person name="Chen W."/>
            <person name="Wu Y."/>
            <person name="Wang L."/>
            <person name="Zhao S."/>
            <person name="Grierson D."/>
            <person name="Xu C."/>
            <person name="Chen K."/>
        </authorList>
    </citation>
    <scope>NUCLEOTIDE SEQUENCE [LARGE SCALE GENOMIC DNA]</scope>
    <source>
        <strain evidence="1">01-14</strain>
        <tissue evidence="1">Leaf</tissue>
    </source>
</reference>
<dbReference type="InterPro" id="IPR043128">
    <property type="entry name" value="Rev_trsase/Diguanyl_cyclase"/>
</dbReference>
<dbReference type="Gene3D" id="3.30.70.270">
    <property type="match status" value="1"/>
</dbReference>
<dbReference type="EMBL" id="JBCGBO010000006">
    <property type="protein sequence ID" value="KAK9193231.1"/>
    <property type="molecule type" value="Genomic_DNA"/>
</dbReference>
<accession>A0AAP0QLN7</accession>
<dbReference type="Gene3D" id="3.10.10.10">
    <property type="entry name" value="HIV Type 1 Reverse Transcriptase, subunit A, domain 1"/>
    <property type="match status" value="1"/>
</dbReference>
<dbReference type="InterPro" id="IPR043502">
    <property type="entry name" value="DNA/RNA_pol_sf"/>
</dbReference>
<sequence>MTIEGLNEQKNKGLCFKCNEKFSPGYHYKRLILIQENFEDNDKDVEMEIEGDEAIEQTRTTPTISFHAMVRTQTPKMMQVMGRLLNVMVASGERFSNLGVIQPSNNPYSSPIILVKKEDGSRCFCVGYRVLNRVTVKDKFSIPVIEEFLDELHRAEVFSKLDFGSEYH</sequence>
<name>A0AAP0QLN7_9ROSI</name>
<keyword evidence="2" id="KW-1185">Reference proteome</keyword>
<dbReference type="PANTHER" id="PTHR24559">
    <property type="entry name" value="TRANSPOSON TY3-I GAG-POL POLYPROTEIN"/>
    <property type="match status" value="1"/>
</dbReference>
<gene>
    <name evidence="1" type="ORF">WN944_003928</name>
</gene>
<comment type="caution">
    <text evidence="1">The sequence shown here is derived from an EMBL/GenBank/DDBJ whole genome shotgun (WGS) entry which is preliminary data.</text>
</comment>
<dbReference type="InterPro" id="IPR053134">
    <property type="entry name" value="RNA-dir_DNA_polymerase"/>
</dbReference>
<dbReference type="SUPFAM" id="SSF56672">
    <property type="entry name" value="DNA/RNA polymerases"/>
    <property type="match status" value="1"/>
</dbReference>
<dbReference type="PANTHER" id="PTHR24559:SF450">
    <property type="entry name" value="RNA-DIRECTED DNA POLYMERASE HOMOLOG"/>
    <property type="match status" value="1"/>
</dbReference>
<organism evidence="1 2">
    <name type="scientific">Citrus x changshan-huyou</name>
    <dbReference type="NCBI Taxonomy" id="2935761"/>
    <lineage>
        <taxon>Eukaryota</taxon>
        <taxon>Viridiplantae</taxon>
        <taxon>Streptophyta</taxon>
        <taxon>Embryophyta</taxon>
        <taxon>Tracheophyta</taxon>
        <taxon>Spermatophyta</taxon>
        <taxon>Magnoliopsida</taxon>
        <taxon>eudicotyledons</taxon>
        <taxon>Gunneridae</taxon>
        <taxon>Pentapetalae</taxon>
        <taxon>rosids</taxon>
        <taxon>malvids</taxon>
        <taxon>Sapindales</taxon>
        <taxon>Rutaceae</taxon>
        <taxon>Aurantioideae</taxon>
        <taxon>Citrus</taxon>
    </lineage>
</organism>
<evidence type="ECO:0000313" key="2">
    <source>
        <dbReference type="Proteomes" id="UP001428341"/>
    </source>
</evidence>
<dbReference type="Proteomes" id="UP001428341">
    <property type="component" value="Unassembled WGS sequence"/>
</dbReference>